<proteinExistence type="predicted"/>
<dbReference type="OrthoDB" id="428342at2759"/>
<dbReference type="GeneID" id="18257637"/>
<feature type="compositionally biased region" description="Low complexity" evidence="1">
    <location>
        <begin position="17"/>
        <end position="29"/>
    </location>
</feature>
<dbReference type="GO" id="GO:0030008">
    <property type="term" value="C:TRAPP complex"/>
    <property type="evidence" value="ECO:0007669"/>
    <property type="project" value="TreeGrafter"/>
</dbReference>
<dbReference type="Gene3D" id="1.25.40.10">
    <property type="entry name" value="Tetratricopeptide repeat domain"/>
    <property type="match status" value="1"/>
</dbReference>
<name>G0S734_CHATD</name>
<dbReference type="InterPro" id="IPR011990">
    <property type="entry name" value="TPR-like_helical_dom_sf"/>
</dbReference>
<evidence type="ECO:0000313" key="3">
    <source>
        <dbReference type="Proteomes" id="UP000008066"/>
    </source>
</evidence>
<dbReference type="KEGG" id="cthr:CTHT_0035990"/>
<organism evidence="3">
    <name type="scientific">Chaetomium thermophilum (strain DSM 1495 / CBS 144.50 / IMI 039719)</name>
    <name type="common">Thermochaetoides thermophila</name>
    <dbReference type="NCBI Taxonomy" id="759272"/>
    <lineage>
        <taxon>Eukaryota</taxon>
        <taxon>Fungi</taxon>
        <taxon>Dikarya</taxon>
        <taxon>Ascomycota</taxon>
        <taxon>Pezizomycotina</taxon>
        <taxon>Sordariomycetes</taxon>
        <taxon>Sordariomycetidae</taxon>
        <taxon>Sordariales</taxon>
        <taxon>Chaetomiaceae</taxon>
        <taxon>Thermochaetoides</taxon>
    </lineage>
</organism>
<dbReference type="STRING" id="759272.G0S734"/>
<accession>G0S734</accession>
<dbReference type="SUPFAM" id="SSF48452">
    <property type="entry name" value="TPR-like"/>
    <property type="match status" value="1"/>
</dbReference>
<gene>
    <name evidence="2" type="ORF">CTHT_0035990</name>
</gene>
<keyword evidence="3" id="KW-1185">Reference proteome</keyword>
<dbReference type="PANTHER" id="PTHR21581">
    <property type="entry name" value="D-ALANYL-D-ALANINE CARBOXYPEPTIDASE"/>
    <property type="match status" value="1"/>
</dbReference>
<dbReference type="Proteomes" id="UP000008066">
    <property type="component" value="Unassembled WGS sequence"/>
</dbReference>
<dbReference type="AlphaFoldDB" id="G0S734"/>
<sequence>MLSPPPRTPGAASPVMRSPSHSPAPIARRPAPPRPRDFSFLLRPEIYHPLPPHNIPPAFRNSLHNQPSTETPIPELVAQGHFRAAAIAAAQTLSGIGGPSPAQAQPDPTDHERIFDLFYTRLACLTLIDATSLAAQEVKALGDLSSTFYYQTISSPTDNPSVLADVEQGQPKPRPHAQQTQVHIVPWDLRVLAVRLQALGFGDPRRSIMSYYELAREARARLAEVSARHDHSAMELWKARLADLGLRVAGALVEMEDITGAICHLRSLPQNNDGTRAVREALLWLHLGDVENAKRCVGELVAPEDEHGVAIRVLQGLCQMADGEYDAALETWRGLSMLLPGDEMVGVNLAACLLYVGKMEEGKALLENLVDAGRTSHTLLFNLTTMYELSTDRAKALKVKLSEKIASLEHRDTKEKTNADFKL</sequence>
<dbReference type="GO" id="GO:0005794">
    <property type="term" value="C:Golgi apparatus"/>
    <property type="evidence" value="ECO:0007669"/>
    <property type="project" value="TreeGrafter"/>
</dbReference>
<dbReference type="HOGENOM" id="CLU_022275_0_0_1"/>
<dbReference type="eggNOG" id="ENOG502RXW3">
    <property type="taxonomic scope" value="Eukaryota"/>
</dbReference>
<feature type="region of interest" description="Disordered" evidence="1">
    <location>
        <begin position="1"/>
        <end position="38"/>
    </location>
</feature>
<evidence type="ECO:0000313" key="2">
    <source>
        <dbReference type="EMBL" id="EGS21732.1"/>
    </source>
</evidence>
<reference evidence="2 3" key="1">
    <citation type="journal article" date="2011" name="Cell">
        <title>Insight into structure and assembly of the nuclear pore complex by utilizing the genome of a eukaryotic thermophile.</title>
        <authorList>
            <person name="Amlacher S."/>
            <person name="Sarges P."/>
            <person name="Flemming D."/>
            <person name="van Noort V."/>
            <person name="Kunze R."/>
            <person name="Devos D.P."/>
            <person name="Arumugam M."/>
            <person name="Bork P."/>
            <person name="Hurt E."/>
        </authorList>
    </citation>
    <scope>NUCLEOTIDE SEQUENCE [LARGE SCALE GENOMIC DNA]</scope>
    <source>
        <strain evidence="3">DSM 1495 / CBS 144.50 / IMI 039719</strain>
    </source>
</reference>
<evidence type="ECO:0000256" key="1">
    <source>
        <dbReference type="SAM" id="MobiDB-lite"/>
    </source>
</evidence>
<protein>
    <recommendedName>
        <fullName evidence="4">Trafficking protein particle complex subunit 12</fullName>
    </recommendedName>
</protein>
<evidence type="ECO:0008006" key="4">
    <source>
        <dbReference type="Google" id="ProtNLM"/>
    </source>
</evidence>
<dbReference type="EMBL" id="GL988041">
    <property type="protein sequence ID" value="EGS21732.1"/>
    <property type="molecule type" value="Genomic_DNA"/>
</dbReference>
<dbReference type="PANTHER" id="PTHR21581:SF6">
    <property type="entry name" value="TRAFFICKING PROTEIN PARTICLE COMPLEX SUBUNIT 12"/>
    <property type="match status" value="1"/>
</dbReference>
<dbReference type="RefSeq" id="XP_006694028.1">
    <property type="nucleotide sequence ID" value="XM_006693965.1"/>
</dbReference>
<dbReference type="OMA" id="KMQMARA"/>